<sequence length="67" mass="7514">MIVGLWCAHPDQNLRLSIRQAIQVLKFEVKVPNLPMQMPTPIYHVPIPPVVNSSKPVLTTSLQEVIS</sequence>
<keyword evidence="1" id="KW-0675">Receptor</keyword>
<evidence type="ECO:0000313" key="1">
    <source>
        <dbReference type="EMBL" id="KAK7838566.1"/>
    </source>
</evidence>
<dbReference type="GO" id="GO:0016301">
    <property type="term" value="F:kinase activity"/>
    <property type="evidence" value="ECO:0007669"/>
    <property type="project" value="UniProtKB-KW"/>
</dbReference>
<evidence type="ECO:0000313" key="2">
    <source>
        <dbReference type="Proteomes" id="UP000237347"/>
    </source>
</evidence>
<name>A0AAW0KKK0_QUESU</name>
<keyword evidence="1" id="KW-0808">Transferase</keyword>
<protein>
    <submittedName>
        <fullName evidence="1">L-type lectin-domain containing receptor kinase ix.1</fullName>
    </submittedName>
</protein>
<dbReference type="Proteomes" id="UP000237347">
    <property type="component" value="Unassembled WGS sequence"/>
</dbReference>
<accession>A0AAW0KKK0</accession>
<gene>
    <name evidence="1" type="primary">LECRK91_1</name>
    <name evidence="1" type="ORF">CFP56_019485</name>
</gene>
<dbReference type="EMBL" id="PKMF04000304">
    <property type="protein sequence ID" value="KAK7838566.1"/>
    <property type="molecule type" value="Genomic_DNA"/>
</dbReference>
<comment type="caution">
    <text evidence="1">The sequence shown here is derived from an EMBL/GenBank/DDBJ whole genome shotgun (WGS) entry which is preliminary data.</text>
</comment>
<organism evidence="1 2">
    <name type="scientific">Quercus suber</name>
    <name type="common">Cork oak</name>
    <dbReference type="NCBI Taxonomy" id="58331"/>
    <lineage>
        <taxon>Eukaryota</taxon>
        <taxon>Viridiplantae</taxon>
        <taxon>Streptophyta</taxon>
        <taxon>Embryophyta</taxon>
        <taxon>Tracheophyta</taxon>
        <taxon>Spermatophyta</taxon>
        <taxon>Magnoliopsida</taxon>
        <taxon>eudicotyledons</taxon>
        <taxon>Gunneridae</taxon>
        <taxon>Pentapetalae</taxon>
        <taxon>rosids</taxon>
        <taxon>fabids</taxon>
        <taxon>Fagales</taxon>
        <taxon>Fagaceae</taxon>
        <taxon>Quercus</taxon>
    </lineage>
</organism>
<keyword evidence="1" id="KW-0418">Kinase</keyword>
<reference evidence="1 2" key="1">
    <citation type="journal article" date="2018" name="Sci. Data">
        <title>The draft genome sequence of cork oak.</title>
        <authorList>
            <person name="Ramos A.M."/>
            <person name="Usie A."/>
            <person name="Barbosa P."/>
            <person name="Barros P.M."/>
            <person name="Capote T."/>
            <person name="Chaves I."/>
            <person name="Simoes F."/>
            <person name="Abreu I."/>
            <person name="Carrasquinho I."/>
            <person name="Faro C."/>
            <person name="Guimaraes J.B."/>
            <person name="Mendonca D."/>
            <person name="Nobrega F."/>
            <person name="Rodrigues L."/>
            <person name="Saibo N.J.M."/>
            <person name="Varela M.C."/>
            <person name="Egas C."/>
            <person name="Matos J."/>
            <person name="Miguel C.M."/>
            <person name="Oliveira M.M."/>
            <person name="Ricardo C.P."/>
            <person name="Goncalves S."/>
        </authorList>
    </citation>
    <scope>NUCLEOTIDE SEQUENCE [LARGE SCALE GENOMIC DNA]</scope>
    <source>
        <strain evidence="2">cv. HL8</strain>
    </source>
</reference>
<dbReference type="AlphaFoldDB" id="A0AAW0KKK0"/>
<keyword evidence="2" id="KW-1185">Reference proteome</keyword>
<proteinExistence type="predicted"/>